<organism evidence="5 6">
    <name type="scientific">Lederbergia citri</name>
    <dbReference type="NCBI Taxonomy" id="2833580"/>
    <lineage>
        <taxon>Bacteria</taxon>
        <taxon>Bacillati</taxon>
        <taxon>Bacillota</taxon>
        <taxon>Bacilli</taxon>
        <taxon>Bacillales</taxon>
        <taxon>Bacillaceae</taxon>
        <taxon>Lederbergia</taxon>
    </lineage>
</organism>
<dbReference type="PANTHER" id="PTHR42840:SF3">
    <property type="entry name" value="BINDING ROSSMANN FOLD OXIDOREDUCTASE, PUTATIVE (AFU_ORTHOLOGUE AFUA_2G10240)-RELATED"/>
    <property type="match status" value="1"/>
</dbReference>
<evidence type="ECO:0000259" key="3">
    <source>
        <dbReference type="Pfam" id="PF01408"/>
    </source>
</evidence>
<evidence type="ECO:0000313" key="6">
    <source>
        <dbReference type="Proteomes" id="UP000681414"/>
    </source>
</evidence>
<comment type="similarity">
    <text evidence="1">Belongs to the Gfo/Idh/MocA family.</text>
</comment>
<dbReference type="EC" id="1.1.1.18" evidence="5"/>
<dbReference type="GO" id="GO:0000166">
    <property type="term" value="F:nucleotide binding"/>
    <property type="evidence" value="ECO:0007669"/>
    <property type="project" value="InterPro"/>
</dbReference>
<dbReference type="InterPro" id="IPR030827">
    <property type="entry name" value="Myo_inos_IolG"/>
</dbReference>
<dbReference type="InterPro" id="IPR000683">
    <property type="entry name" value="Gfo/Idh/MocA-like_OxRdtase_N"/>
</dbReference>
<dbReference type="RefSeq" id="WP_213126576.1">
    <property type="nucleotide sequence ID" value="NZ_JAGYPG010000004.1"/>
</dbReference>
<feature type="domain" description="Gfo/Idh/MocA-like oxidoreductase N-terminal" evidence="3">
    <location>
        <begin position="4"/>
        <end position="123"/>
    </location>
</feature>
<keyword evidence="2 5" id="KW-0560">Oxidoreductase</keyword>
<dbReference type="Gene3D" id="3.40.50.720">
    <property type="entry name" value="NAD(P)-binding Rossmann-like Domain"/>
    <property type="match status" value="1"/>
</dbReference>
<proteinExistence type="inferred from homology"/>
<protein>
    <submittedName>
        <fullName evidence="5">Inositol 2-dehydrogenase</fullName>
        <ecNumber evidence="5">1.1.1.18</ecNumber>
    </submittedName>
</protein>
<dbReference type="SUPFAM" id="SSF55347">
    <property type="entry name" value="Glyceraldehyde-3-phosphate dehydrogenase-like, C-terminal domain"/>
    <property type="match status" value="1"/>
</dbReference>
<keyword evidence="6" id="KW-1185">Reference proteome</keyword>
<evidence type="ECO:0000256" key="2">
    <source>
        <dbReference type="ARBA" id="ARBA00023002"/>
    </source>
</evidence>
<dbReference type="InterPro" id="IPR055170">
    <property type="entry name" value="GFO_IDH_MocA-like_dom"/>
</dbReference>
<dbReference type="Pfam" id="PF22725">
    <property type="entry name" value="GFO_IDH_MocA_C3"/>
    <property type="match status" value="1"/>
</dbReference>
<comment type="caution">
    <text evidence="5">The sequence shown here is derived from an EMBL/GenBank/DDBJ whole genome shotgun (WGS) entry which is preliminary data.</text>
</comment>
<dbReference type="PANTHER" id="PTHR42840">
    <property type="entry name" value="NAD(P)-BINDING ROSSMANN-FOLD SUPERFAMILY PROTEIN-RELATED"/>
    <property type="match status" value="1"/>
</dbReference>
<dbReference type="InterPro" id="IPR036291">
    <property type="entry name" value="NAD(P)-bd_dom_sf"/>
</dbReference>
<evidence type="ECO:0000259" key="4">
    <source>
        <dbReference type="Pfam" id="PF22725"/>
    </source>
</evidence>
<dbReference type="NCBIfam" id="TIGR04380">
    <property type="entry name" value="myo_inos_iolG"/>
    <property type="match status" value="1"/>
</dbReference>
<sequence>MKKVNVGIIGAGRIGQLHADNMLQSNVINLKVIADIHIDHLKGTHYEQQIPLITTDPEKIFADSTIDAVFICSSTDTHVEFIKVAASVRKHIFCEKPISFNIEETREALKAVKEAGVKLQVGFNRRFDQHFRKVYETVRAGTVGNPHIIKITSRDPQPPHEEYIKRSGGMFMDMTIHDFDMIRYLSGKEVVEVSVKAANLVDPIFEKYNDVDTAITTLTFEDGSLGVIDNSRQAMYGYDQRIEVFGDLGVAFAENERYTNVQIATKDSILLDHPKFFFLDRYKAAFISEIHEFAHAIIENKAISCSGEDGYNAELIALAAKQSVKENRSVLLSELEKEDLLV</sequence>
<dbReference type="Proteomes" id="UP000681414">
    <property type="component" value="Unassembled WGS sequence"/>
</dbReference>
<dbReference type="Gene3D" id="3.30.360.10">
    <property type="entry name" value="Dihydrodipicolinate Reductase, domain 2"/>
    <property type="match status" value="1"/>
</dbReference>
<name>A0A942YHJ8_9BACI</name>
<reference evidence="5 6" key="1">
    <citation type="submission" date="2021-05" db="EMBL/GenBank/DDBJ databases">
        <title>Novel Bacillus species.</title>
        <authorList>
            <person name="Liu G."/>
        </authorList>
    </citation>
    <scope>NUCLEOTIDE SEQUENCE [LARGE SCALE GENOMIC DNA]</scope>
    <source>
        <strain evidence="6">FJAT-49780</strain>
    </source>
</reference>
<dbReference type="GO" id="GO:0050112">
    <property type="term" value="F:inositol 2-dehydrogenase (NAD+) activity"/>
    <property type="evidence" value="ECO:0007669"/>
    <property type="project" value="UniProtKB-EC"/>
</dbReference>
<dbReference type="EMBL" id="JAGYPG010000004">
    <property type="protein sequence ID" value="MBS4197343.1"/>
    <property type="molecule type" value="Genomic_DNA"/>
</dbReference>
<feature type="domain" description="GFO/IDH/MocA-like oxidoreductase" evidence="4">
    <location>
        <begin position="131"/>
        <end position="250"/>
    </location>
</feature>
<dbReference type="SUPFAM" id="SSF51735">
    <property type="entry name" value="NAD(P)-binding Rossmann-fold domains"/>
    <property type="match status" value="1"/>
</dbReference>
<evidence type="ECO:0000313" key="5">
    <source>
        <dbReference type="EMBL" id="MBS4197343.1"/>
    </source>
</evidence>
<evidence type="ECO:0000256" key="1">
    <source>
        <dbReference type="ARBA" id="ARBA00010928"/>
    </source>
</evidence>
<accession>A0A942YHJ8</accession>
<dbReference type="Pfam" id="PF01408">
    <property type="entry name" value="GFO_IDH_MocA"/>
    <property type="match status" value="1"/>
</dbReference>
<dbReference type="AlphaFoldDB" id="A0A942YHJ8"/>
<gene>
    <name evidence="5" type="primary">iolG</name>
    <name evidence="5" type="ORF">KHA97_20065</name>
</gene>